<dbReference type="Gene3D" id="3.60.20.10">
    <property type="entry name" value="Glutamine Phosphoribosylpyrophosphate, subunit 1, domain 1"/>
    <property type="match status" value="1"/>
</dbReference>
<comment type="caution">
    <text evidence="2">The sequence shown here is derived from an EMBL/GenBank/DDBJ whole genome shotgun (WGS) entry which is preliminary data.</text>
</comment>
<reference evidence="2 3" key="1">
    <citation type="submission" date="2022-01" db="EMBL/GenBank/DDBJ databases">
        <title>Maritalea mediterranea sp. nov., isolated from marine plastic residues from the Malva-rosa beach (Valencia, Spain).</title>
        <authorList>
            <person name="Vidal-Verdu A."/>
            <person name="Molina-Menor E."/>
            <person name="Pascual J."/>
            <person name="Pereto J."/>
            <person name="Porcar M."/>
        </authorList>
    </citation>
    <scope>NUCLEOTIDE SEQUENCE [LARGE SCALE GENOMIC DNA]</scope>
    <source>
        <strain evidence="2 3">P4.10X</strain>
    </source>
</reference>
<evidence type="ECO:0000313" key="2">
    <source>
        <dbReference type="EMBL" id="MCF4099215.1"/>
    </source>
</evidence>
<evidence type="ECO:0000313" key="3">
    <source>
        <dbReference type="Proteomes" id="UP001201217"/>
    </source>
</evidence>
<feature type="region of interest" description="Disordered" evidence="1">
    <location>
        <begin position="74"/>
        <end position="96"/>
    </location>
</feature>
<dbReference type="RefSeq" id="WP_236114773.1">
    <property type="nucleotide sequence ID" value="NZ_JAKGTI010000002.1"/>
</dbReference>
<dbReference type="EMBL" id="JAKGTI010000002">
    <property type="protein sequence ID" value="MCF4099215.1"/>
    <property type="molecule type" value="Genomic_DNA"/>
</dbReference>
<sequence>MTYSILVHDPETNQLGAAAATGSLCVGGWVLRGRFNVGLTASQGAAPSTFWRDDILDLLQQGTDVESAVEKVTSADKGRESRQLAALDSQGNSASFTGSKNTQIAFAEPFENGIVSGNLLADQKVLTAARKAYQETKGPMGDRLLSALHAAQDAGGDSRGLLSGALLVLSPDEAPLDLRVDYSEKPLVDLSALYQRAMTGDYRDWHLTVPTPNDKERGLD</sequence>
<name>A0ABS9E8K7_9HYPH</name>
<protein>
    <submittedName>
        <fullName evidence="2">DUF1028 domain-containing protein</fullName>
    </submittedName>
</protein>
<dbReference type="Proteomes" id="UP001201217">
    <property type="component" value="Unassembled WGS sequence"/>
</dbReference>
<keyword evidence="3" id="KW-1185">Reference proteome</keyword>
<dbReference type="SUPFAM" id="SSF56235">
    <property type="entry name" value="N-terminal nucleophile aminohydrolases (Ntn hydrolases)"/>
    <property type="match status" value="1"/>
</dbReference>
<dbReference type="InterPro" id="IPR029055">
    <property type="entry name" value="Ntn_hydrolases_N"/>
</dbReference>
<dbReference type="Pfam" id="PF06267">
    <property type="entry name" value="DUF1028"/>
    <property type="match status" value="1"/>
</dbReference>
<gene>
    <name evidence="2" type="ORF">L1I42_12005</name>
</gene>
<dbReference type="PANTHER" id="PTHR39328:SF1">
    <property type="entry name" value="BLL2871 PROTEIN"/>
    <property type="match status" value="1"/>
</dbReference>
<evidence type="ECO:0000256" key="1">
    <source>
        <dbReference type="SAM" id="MobiDB-lite"/>
    </source>
</evidence>
<dbReference type="PANTHER" id="PTHR39328">
    <property type="entry name" value="BLL2871 PROTEIN"/>
    <property type="match status" value="1"/>
</dbReference>
<dbReference type="InterPro" id="IPR010430">
    <property type="entry name" value="DUF1028"/>
</dbReference>
<organism evidence="2 3">
    <name type="scientific">Maritalea mediterranea</name>
    <dbReference type="NCBI Taxonomy" id="2909667"/>
    <lineage>
        <taxon>Bacteria</taxon>
        <taxon>Pseudomonadati</taxon>
        <taxon>Pseudomonadota</taxon>
        <taxon>Alphaproteobacteria</taxon>
        <taxon>Hyphomicrobiales</taxon>
        <taxon>Devosiaceae</taxon>
        <taxon>Maritalea</taxon>
    </lineage>
</organism>
<accession>A0ABS9E8K7</accession>
<proteinExistence type="predicted"/>